<protein>
    <submittedName>
        <fullName evidence="1">AlpA family phage regulatory protein</fullName>
    </submittedName>
</protein>
<evidence type="ECO:0000313" key="1">
    <source>
        <dbReference type="EMBL" id="PHH06964.1"/>
    </source>
</evidence>
<dbReference type="EMBL" id="PDLK01000002">
    <property type="protein sequence ID" value="PHH06964.1"/>
    <property type="molecule type" value="Genomic_DNA"/>
</dbReference>
<dbReference type="Proteomes" id="UP000222768">
    <property type="component" value="Unassembled WGS sequence"/>
</dbReference>
<comment type="caution">
    <text evidence="1">The sequence shown here is derived from an EMBL/GenBank/DDBJ whole genome shotgun (WGS) entry which is preliminary data.</text>
</comment>
<dbReference type="Gene3D" id="1.10.238.160">
    <property type="match status" value="1"/>
</dbReference>
<dbReference type="InterPro" id="IPR010260">
    <property type="entry name" value="AlpA"/>
</dbReference>
<name>A0A855EYM8_9ENTR</name>
<gene>
    <name evidence="1" type="ORF">CRX53_02720</name>
</gene>
<proteinExistence type="predicted"/>
<accession>A0A855EYM8</accession>
<evidence type="ECO:0000313" key="2">
    <source>
        <dbReference type="Proteomes" id="UP000222768"/>
    </source>
</evidence>
<reference evidence="2" key="1">
    <citation type="submission" date="2017-09" db="EMBL/GenBank/DDBJ databases">
        <title>FDA dAtabase for Regulatory Grade micrObial Sequences (FDA-ARGOS): Supporting development and validation of Infectious Disease Dx tests.</title>
        <authorList>
            <person name="Minogue T."/>
            <person name="Wolcott M."/>
            <person name="Wasieloski L."/>
            <person name="Aguilar W."/>
            <person name="Moore D."/>
            <person name="Tallon L."/>
            <person name="Sadzewicz L."/>
            <person name="Ott S."/>
            <person name="Zhao X."/>
            <person name="Nagaraj S."/>
            <person name="Vavikolanu K."/>
            <person name="Aluvathingal J."/>
            <person name="Nadendla S."/>
            <person name="Sichtig H."/>
        </authorList>
    </citation>
    <scope>NUCLEOTIDE SEQUENCE [LARGE SCALE GENOMIC DNA]</scope>
    <source>
        <strain evidence="2">FDAARGOS_404</strain>
    </source>
</reference>
<sequence>MSTKQGRVNNDQLVDMKFITADSGMGDKWFYRLMSEGRFPRPIKLGRLSRWLAKDYYAWKDAQISNSAEEFEKRQREAFKRAEAKRSKHQKHVVGVA</sequence>
<dbReference type="Pfam" id="PF05930">
    <property type="entry name" value="Phage_AlpA"/>
    <property type="match status" value="1"/>
</dbReference>
<dbReference type="AlphaFoldDB" id="A0A855EYM8"/>
<organism evidence="1 2">
    <name type="scientific">Leclercia adecarboxylata</name>
    <dbReference type="NCBI Taxonomy" id="83655"/>
    <lineage>
        <taxon>Bacteria</taxon>
        <taxon>Pseudomonadati</taxon>
        <taxon>Pseudomonadota</taxon>
        <taxon>Gammaproteobacteria</taxon>
        <taxon>Enterobacterales</taxon>
        <taxon>Enterobacteriaceae</taxon>
        <taxon>Leclercia</taxon>
    </lineage>
</organism>